<feature type="compositionally biased region" description="Basic and acidic residues" evidence="1">
    <location>
        <begin position="737"/>
        <end position="761"/>
    </location>
</feature>
<evidence type="ECO:0000256" key="1">
    <source>
        <dbReference type="SAM" id="MobiDB-lite"/>
    </source>
</evidence>
<feature type="region of interest" description="Disordered" evidence="1">
    <location>
        <begin position="737"/>
        <end position="773"/>
    </location>
</feature>
<accession>A0AAE9ESB4</accession>
<feature type="compositionally biased region" description="Polar residues" evidence="1">
    <location>
        <begin position="1077"/>
        <end position="1091"/>
    </location>
</feature>
<gene>
    <name evidence="2" type="ORF">L5515_012344</name>
</gene>
<dbReference type="EMBL" id="CP092623">
    <property type="protein sequence ID" value="UMM30476.1"/>
    <property type="molecule type" value="Genomic_DNA"/>
</dbReference>
<organism evidence="2 3">
    <name type="scientific">Caenorhabditis briggsae</name>
    <dbReference type="NCBI Taxonomy" id="6238"/>
    <lineage>
        <taxon>Eukaryota</taxon>
        <taxon>Metazoa</taxon>
        <taxon>Ecdysozoa</taxon>
        <taxon>Nematoda</taxon>
        <taxon>Chromadorea</taxon>
        <taxon>Rhabditida</taxon>
        <taxon>Rhabditina</taxon>
        <taxon>Rhabditomorpha</taxon>
        <taxon>Rhabditoidea</taxon>
        <taxon>Rhabditidae</taxon>
        <taxon>Peloderinae</taxon>
        <taxon>Caenorhabditis</taxon>
    </lineage>
</organism>
<keyword evidence="3" id="KW-1185">Reference proteome</keyword>
<feature type="compositionally biased region" description="Acidic residues" evidence="1">
    <location>
        <begin position="569"/>
        <end position="580"/>
    </location>
</feature>
<feature type="compositionally biased region" description="Low complexity" evidence="1">
    <location>
        <begin position="1092"/>
        <end position="1104"/>
    </location>
</feature>
<reference evidence="2 3" key="1">
    <citation type="submission" date="2022-04" db="EMBL/GenBank/DDBJ databases">
        <title>Chromosome-level reference genomes for two strains of Caenorhabditis briggsae: an improved platform for comparative genomics.</title>
        <authorList>
            <person name="Stevens L."/>
            <person name="Andersen E."/>
        </authorList>
    </citation>
    <scope>NUCLEOTIDE SEQUENCE [LARGE SCALE GENOMIC DNA]</scope>
    <source>
        <strain evidence="2">VX34</strain>
        <tissue evidence="2">Whole-organism</tissue>
    </source>
</reference>
<sequence length="1172" mass="136028">MAPRTKKKYASEFKELHGFYRIETARSKGNKTEEVKNSMMMFSQDKYYSLNYFIVPPSFKSSEELRYFVVDVVDIKDYMSWVHSPNEIAVRCTLNLDLFCRRHPCKKFYIRNLSRFIEDHLFFADEVFDLIPNIIEQQGIKFDRDEYDKCRSKYASTNLSVFVMDMRKVDIILSIFKVNREKVTIIDDFPSLKARKLAFTSGTVEPVYSIAPCGQKVIDPLFACLFMFQKLVCGISWEHERCEDDADCMAVYKVLLVEALKLYAKTDKVNFPTLSSVVNKIQVIKDHACKKPHKAYPKPDHNFAQNKHTAMIPFSKYQEICAAFQLPIFRSFLWEQDEKKDELPVWVTRVLLTAGWVFECDFPEYIKNHVMSRLASVQPERGVSGPLYAFADKISNPVKNGNPRFYDQPAEPESNALSKQKKRNEMLQKKKEEKKKSKGAGPPDTNKRTPRTPAEQLVLEMRYQEHMEKTMAMEVEDTYYGMESLRTISLDKIQKERFQPPIIKFPFPHDAAEFNCAKPRAKSSLSLDKYGTPLGLNHLSQEEADRLLYTPIGQLDMNELYKGRGNDPSDAESENLEDDPEYKKLIVNAPGSSESVPKKHKPERVELEEPEPENQTPEREIFDKEIEWINMDSSTADALIWTELDKNDPSEMTLEDLKAVMTDRARTRTEAQTPPPKASQADASTQIDPTIIWCRKCLKTSDRCTAAQNDLKTTQNQLKNYEKKALRTDEVEKKLKEMNGKLEEKEKDLEQKSKDMKKLEKTQNQTNKSKEKEIENLKKSLESKINEIREVKSSLDVAKQNFEKIKDSEAEEKRKNTELRCQIHRLNDELQNKRLVTEAPQPDDLLNQISRLRVEMDRLEMEKDIVSHKDNEKQEALNELKELKRASDEIHERTRQQFLDETTKNRQLESLIETLRKEMESLTKRENFDKEKRELETKLESANTLLASKNTQHAMELRLLEKQLQTGKQELAEKEVQYLRLMSHNSSMEASLNMCKQTMERQSDQITEFMQEKSQVVSLQEKIRRLEYENHQQMLQIKRNQYGSSVELQQKIRNLEFENQQQMSTIRTLSQLVTQNSGGSQMFSNNNPAGASTTSSSTSYPSTTAFGIRTTPPTDPFISIRKCFICHDPIKTTHQVISCKNCAIPSHSLCGQRLAMDNDPCWSCGKKFDQLE</sequence>
<feature type="region of interest" description="Disordered" evidence="1">
    <location>
        <begin position="400"/>
        <end position="456"/>
    </location>
</feature>
<name>A0AAE9ESB4_CAEBR</name>
<dbReference type="CDD" id="cd15489">
    <property type="entry name" value="PHD_SF"/>
    <property type="match status" value="1"/>
</dbReference>
<evidence type="ECO:0000313" key="2">
    <source>
        <dbReference type="EMBL" id="UMM30476.1"/>
    </source>
</evidence>
<dbReference type="Proteomes" id="UP000829354">
    <property type="component" value="Chromosome IV"/>
</dbReference>
<proteinExistence type="predicted"/>
<feature type="compositionally biased region" description="Basic and acidic residues" evidence="1">
    <location>
        <begin position="423"/>
        <end position="435"/>
    </location>
</feature>
<protein>
    <submittedName>
        <fullName evidence="2">Uncharacterized protein</fullName>
    </submittedName>
</protein>
<feature type="region of interest" description="Disordered" evidence="1">
    <location>
        <begin position="1077"/>
        <end position="1108"/>
    </location>
</feature>
<feature type="region of interest" description="Disordered" evidence="1">
    <location>
        <begin position="559"/>
        <end position="620"/>
    </location>
</feature>
<evidence type="ECO:0000313" key="3">
    <source>
        <dbReference type="Proteomes" id="UP000829354"/>
    </source>
</evidence>
<dbReference type="AlphaFoldDB" id="A0AAE9ESB4"/>